<feature type="binding site" evidence="14">
    <location>
        <position position="167"/>
    </location>
    <ligand>
        <name>Mg(2+)</name>
        <dbReference type="ChEBI" id="CHEBI:18420"/>
        <label>1</label>
    </ligand>
</feature>
<dbReference type="GO" id="GO:0008081">
    <property type="term" value="F:phosphoric diester hydrolase activity"/>
    <property type="evidence" value="ECO:0007669"/>
    <property type="project" value="TreeGrafter"/>
</dbReference>
<feature type="site" description="Transition state stabilizer" evidence="15">
    <location>
        <position position="169"/>
    </location>
</feature>
<evidence type="ECO:0000313" key="18">
    <source>
        <dbReference type="Proteomes" id="UP000377798"/>
    </source>
</evidence>
<dbReference type="SUPFAM" id="SSF56219">
    <property type="entry name" value="DNase I-like"/>
    <property type="match status" value="1"/>
</dbReference>
<keyword evidence="10 14" id="KW-0460">Magnesium</keyword>
<dbReference type="InterPro" id="IPR005135">
    <property type="entry name" value="Endo/exonuclease/phosphatase"/>
</dbReference>
<proteinExistence type="inferred from homology"/>
<dbReference type="Pfam" id="PF03372">
    <property type="entry name" value="Exo_endo_phos"/>
    <property type="match status" value="1"/>
</dbReference>
<dbReference type="RefSeq" id="WP_131749114.1">
    <property type="nucleotide sequence ID" value="NZ_CAACYI010000001.1"/>
</dbReference>
<keyword evidence="9" id="KW-0269">Exonuclease</keyword>
<feature type="active site" evidence="13">
    <location>
        <position position="128"/>
    </location>
</feature>
<evidence type="ECO:0000256" key="7">
    <source>
        <dbReference type="ARBA" id="ARBA00022723"/>
    </source>
</evidence>
<dbReference type="InterPro" id="IPR020847">
    <property type="entry name" value="AP_endonuclease_F1_BS"/>
</dbReference>
<comment type="similarity">
    <text evidence="3">Belongs to the DNA repair enzymes AP/ExoA family.</text>
</comment>
<comment type="cofactor">
    <cofactor evidence="14">
        <name>Mg(2+)</name>
        <dbReference type="ChEBI" id="CHEBI:18420"/>
    </cofactor>
    <cofactor evidence="14">
        <name>Mn(2+)</name>
        <dbReference type="ChEBI" id="CHEBI:29035"/>
    </cofactor>
    <text evidence="14">Probably binds two magnesium or manganese ions per subunit.</text>
</comment>
<evidence type="ECO:0000256" key="11">
    <source>
        <dbReference type="ARBA" id="ARBA00057465"/>
    </source>
</evidence>
<evidence type="ECO:0000256" key="15">
    <source>
        <dbReference type="PIRSR" id="PIRSR604808-3"/>
    </source>
</evidence>
<dbReference type="PROSITE" id="PS51435">
    <property type="entry name" value="AP_NUCLEASE_F1_4"/>
    <property type="match status" value="1"/>
</dbReference>
<feature type="active site" description="Proton donor/acceptor" evidence="13">
    <location>
        <position position="167"/>
    </location>
</feature>
<accession>A0A8H2R1B4</accession>
<dbReference type="NCBIfam" id="TIGR00633">
    <property type="entry name" value="xth"/>
    <property type="match status" value="1"/>
</dbReference>
<sequence>MKFISWNIDSLNAALTSDSARAQLSRGVLRTIRDQDADVIAIQETKLPEKGPGKKHIQALEEWFPDYNYVWTSSCPPARKGYAGTMTLYKKGLDAKVTFPEIGAPDTMDHEGRIITLEFDRFYFTQVYTPNAGNGLVRLGDRQVWDEKYANYLEGLDREKPVIATGDFNVAHKEIDLKNPEANRRSPGFTDEERLGFSKLLDWGFVDSFRHIHGDVEGVYSWWAQRVKTSKINNSGWRIDYFLVSDRIKDLVRESNMIDSGERQDHTPLLLSLDLEGIH</sequence>
<dbReference type="PANTHER" id="PTHR22748">
    <property type="entry name" value="AP ENDONUCLEASE"/>
    <property type="match status" value="1"/>
</dbReference>
<keyword evidence="14" id="KW-0464">Manganese</keyword>
<evidence type="ECO:0000256" key="4">
    <source>
        <dbReference type="ARBA" id="ARBA00012115"/>
    </source>
</evidence>
<feature type="binding site" evidence="14">
    <location>
        <position position="169"/>
    </location>
    <ligand>
        <name>Mg(2+)</name>
        <dbReference type="ChEBI" id="CHEBI:18420"/>
        <label>1</label>
    </ligand>
</feature>
<comment type="cofactor">
    <cofactor evidence="2">
        <name>Mn(2+)</name>
        <dbReference type="ChEBI" id="CHEBI:29035"/>
    </cofactor>
</comment>
<evidence type="ECO:0000256" key="1">
    <source>
        <dbReference type="ARBA" id="ARBA00000493"/>
    </source>
</evidence>
<evidence type="ECO:0000256" key="12">
    <source>
        <dbReference type="ARBA" id="ARBA00073459"/>
    </source>
</evidence>
<dbReference type="GO" id="GO:0006284">
    <property type="term" value="P:base-excision repair"/>
    <property type="evidence" value="ECO:0007669"/>
    <property type="project" value="TreeGrafter"/>
</dbReference>
<evidence type="ECO:0000256" key="6">
    <source>
        <dbReference type="ARBA" id="ARBA00022722"/>
    </source>
</evidence>
<keyword evidence="7 14" id="KW-0479">Metal-binding</keyword>
<keyword evidence="8 17" id="KW-0378">Hydrolase</keyword>
<evidence type="ECO:0000256" key="3">
    <source>
        <dbReference type="ARBA" id="ARBA00007092"/>
    </source>
</evidence>
<feature type="domain" description="Endonuclease/exonuclease/phosphatase" evidence="16">
    <location>
        <begin position="4"/>
        <end position="249"/>
    </location>
</feature>
<gene>
    <name evidence="17" type="primary">exoA</name>
    <name evidence="17" type="ORF">NCTC13150_01047</name>
</gene>
<evidence type="ECO:0000256" key="5">
    <source>
        <dbReference type="ARBA" id="ARBA00022490"/>
    </source>
</evidence>
<dbReference type="PANTHER" id="PTHR22748:SF6">
    <property type="entry name" value="DNA-(APURINIC OR APYRIMIDINIC SITE) ENDONUCLEASE"/>
    <property type="match status" value="1"/>
</dbReference>
<dbReference type="InterPro" id="IPR036691">
    <property type="entry name" value="Endo/exonu/phosph_ase_sf"/>
</dbReference>
<keyword evidence="6" id="KW-0540">Nuclease</keyword>
<dbReference type="GO" id="GO:0003677">
    <property type="term" value="F:DNA binding"/>
    <property type="evidence" value="ECO:0007669"/>
    <property type="project" value="InterPro"/>
</dbReference>
<comment type="function">
    <text evidence="11">In addition to 3'- to 5'-exonuclease and 3'-phosphatase activities, ExoA was shown to make single-strand breaks at apurinic sites in DNA.</text>
</comment>
<dbReference type="EMBL" id="CAACYI010000001">
    <property type="protein sequence ID" value="VFB16498.1"/>
    <property type="molecule type" value="Genomic_DNA"/>
</dbReference>
<feature type="binding site" evidence="14">
    <location>
        <position position="265"/>
    </location>
    <ligand>
        <name>Mg(2+)</name>
        <dbReference type="ChEBI" id="CHEBI:18420"/>
        <label>1</label>
    </ligand>
</feature>
<protein>
    <recommendedName>
        <fullName evidence="12">Exodeoxyribonuclease</fullName>
        <ecNumber evidence="4">3.1.11.2</ecNumber>
    </recommendedName>
</protein>
<dbReference type="GO" id="GO:0046872">
    <property type="term" value="F:metal ion binding"/>
    <property type="evidence" value="ECO:0007669"/>
    <property type="project" value="UniProtKB-KW"/>
</dbReference>
<dbReference type="GO" id="GO:0008311">
    <property type="term" value="F:double-stranded DNA 3'-5' DNA exonuclease activity"/>
    <property type="evidence" value="ECO:0007669"/>
    <property type="project" value="UniProtKB-EC"/>
</dbReference>
<keyword evidence="5" id="KW-0963">Cytoplasm</keyword>
<evidence type="ECO:0000256" key="13">
    <source>
        <dbReference type="PIRSR" id="PIRSR604808-1"/>
    </source>
</evidence>
<evidence type="ECO:0000256" key="2">
    <source>
        <dbReference type="ARBA" id="ARBA00001936"/>
    </source>
</evidence>
<dbReference type="CDD" id="cd09087">
    <property type="entry name" value="Ape1-like_AP-endo"/>
    <property type="match status" value="1"/>
</dbReference>
<dbReference type="PROSITE" id="PS00727">
    <property type="entry name" value="AP_NUCLEASE_F1_2"/>
    <property type="match status" value="1"/>
</dbReference>
<dbReference type="Proteomes" id="UP000377798">
    <property type="component" value="Unassembled WGS sequence"/>
</dbReference>
<dbReference type="EC" id="3.1.11.2" evidence="4"/>
<dbReference type="Gene3D" id="3.60.10.10">
    <property type="entry name" value="Endonuclease/exonuclease/phosphatase"/>
    <property type="match status" value="1"/>
</dbReference>
<evidence type="ECO:0000256" key="14">
    <source>
        <dbReference type="PIRSR" id="PIRSR604808-2"/>
    </source>
</evidence>
<dbReference type="PROSITE" id="PS00728">
    <property type="entry name" value="AP_NUCLEASE_F1_3"/>
    <property type="match status" value="1"/>
</dbReference>
<dbReference type="InterPro" id="IPR020848">
    <property type="entry name" value="AP_endonuclease_F1_CS"/>
</dbReference>
<dbReference type="GO" id="GO:0003906">
    <property type="term" value="F:DNA-(apurinic or apyrimidinic site) endonuclease activity"/>
    <property type="evidence" value="ECO:0007669"/>
    <property type="project" value="TreeGrafter"/>
</dbReference>
<keyword evidence="18" id="KW-1185">Reference proteome</keyword>
<name>A0A8H2R1B4_9FIRM</name>
<dbReference type="FunFam" id="3.60.10.10:FF:000054">
    <property type="entry name" value="Exodeoxyribonuclease III"/>
    <property type="match status" value="1"/>
</dbReference>
<organism evidence="17 18">
    <name type="scientific">Urinicoccus massiliensis</name>
    <dbReference type="NCBI Taxonomy" id="1723382"/>
    <lineage>
        <taxon>Bacteria</taxon>
        <taxon>Bacillati</taxon>
        <taxon>Bacillota</taxon>
        <taxon>Tissierellia</taxon>
        <taxon>Tissierellales</taxon>
        <taxon>Peptoniphilaceae</taxon>
        <taxon>Urinicoccus</taxon>
    </lineage>
</organism>
<feature type="binding site" evidence="14">
    <location>
        <position position="44"/>
    </location>
    <ligand>
        <name>Mg(2+)</name>
        <dbReference type="ChEBI" id="CHEBI:18420"/>
        <label>1</label>
    </ligand>
</feature>
<dbReference type="NCBIfam" id="TIGR00195">
    <property type="entry name" value="exoDNase_III"/>
    <property type="match status" value="1"/>
</dbReference>
<feature type="active site" description="Proton acceptor" evidence="13">
    <location>
        <position position="266"/>
    </location>
</feature>
<comment type="caution">
    <text evidence="17">The sequence shown here is derived from an EMBL/GenBank/DDBJ whole genome shotgun (WGS) entry which is preliminary data.</text>
</comment>
<evidence type="ECO:0000259" key="16">
    <source>
        <dbReference type="Pfam" id="PF03372"/>
    </source>
</evidence>
<dbReference type="PROSITE" id="PS00726">
    <property type="entry name" value="AP_NUCLEASE_F1_1"/>
    <property type="match status" value="1"/>
</dbReference>
<evidence type="ECO:0000313" key="17">
    <source>
        <dbReference type="EMBL" id="VFB16498.1"/>
    </source>
</evidence>
<feature type="binding site" evidence="14">
    <location>
        <position position="266"/>
    </location>
    <ligand>
        <name>Mg(2+)</name>
        <dbReference type="ChEBI" id="CHEBI:18420"/>
        <label>1</label>
    </ligand>
</feature>
<feature type="site" description="Interaction with DNA substrate" evidence="15">
    <location>
        <position position="266"/>
    </location>
</feature>
<reference evidence="17 18" key="1">
    <citation type="submission" date="2019-02" db="EMBL/GenBank/DDBJ databases">
        <authorList>
            <consortium name="Pathogen Informatics"/>
        </authorList>
    </citation>
    <scope>NUCLEOTIDE SEQUENCE [LARGE SCALE GENOMIC DNA]</scope>
    <source>
        <strain evidence="17 18">3012STDY7089603</strain>
    </source>
</reference>
<feature type="site" description="Important for catalytic activity" evidence="15">
    <location>
        <position position="240"/>
    </location>
</feature>
<feature type="binding site" evidence="14">
    <location>
        <position position="7"/>
    </location>
    <ligand>
        <name>Mg(2+)</name>
        <dbReference type="ChEBI" id="CHEBI:18420"/>
        <label>1</label>
    </ligand>
</feature>
<dbReference type="AlphaFoldDB" id="A0A8H2R1B4"/>
<evidence type="ECO:0000256" key="9">
    <source>
        <dbReference type="ARBA" id="ARBA00022839"/>
    </source>
</evidence>
<dbReference type="InterPro" id="IPR004808">
    <property type="entry name" value="AP_endonuc_1"/>
</dbReference>
<comment type="catalytic activity">
    <reaction evidence="1">
        <text>Exonucleolytic cleavage in the 3'- to 5'-direction to yield nucleoside 5'-phosphates.</text>
        <dbReference type="EC" id="3.1.11.2"/>
    </reaction>
</comment>
<evidence type="ECO:0000256" key="8">
    <source>
        <dbReference type="ARBA" id="ARBA00022801"/>
    </source>
</evidence>
<evidence type="ECO:0000256" key="10">
    <source>
        <dbReference type="ARBA" id="ARBA00022842"/>
    </source>
</evidence>